<gene>
    <name evidence="3" type="ORF">C2E20_7131</name>
</gene>
<dbReference type="EMBL" id="LHPF02000027">
    <property type="protein sequence ID" value="PSC69412.1"/>
    <property type="molecule type" value="Genomic_DNA"/>
</dbReference>
<evidence type="ECO:0000256" key="2">
    <source>
        <dbReference type="SAM" id="MobiDB-lite"/>
    </source>
</evidence>
<organism evidence="3 4">
    <name type="scientific">Micractinium conductrix</name>
    <dbReference type="NCBI Taxonomy" id="554055"/>
    <lineage>
        <taxon>Eukaryota</taxon>
        <taxon>Viridiplantae</taxon>
        <taxon>Chlorophyta</taxon>
        <taxon>core chlorophytes</taxon>
        <taxon>Trebouxiophyceae</taxon>
        <taxon>Chlorellales</taxon>
        <taxon>Chlorellaceae</taxon>
        <taxon>Chlorella clade</taxon>
        <taxon>Micractinium</taxon>
    </lineage>
</organism>
<feature type="region of interest" description="Disordered" evidence="2">
    <location>
        <begin position="1"/>
        <end position="23"/>
    </location>
</feature>
<reference evidence="3 4" key="1">
    <citation type="journal article" date="2018" name="Plant J.">
        <title>Genome sequences of Chlorella sorokiniana UTEX 1602 and Micractinium conductrix SAG 241.80: implications to maltose excretion by a green alga.</title>
        <authorList>
            <person name="Arriola M.B."/>
            <person name="Velmurugan N."/>
            <person name="Zhang Y."/>
            <person name="Plunkett M.H."/>
            <person name="Hondzo H."/>
            <person name="Barney B.M."/>
        </authorList>
    </citation>
    <scope>NUCLEOTIDE SEQUENCE [LARGE SCALE GENOMIC DNA]</scope>
    <source>
        <strain evidence="3 4">SAG 241.80</strain>
    </source>
</reference>
<dbReference type="STRING" id="554055.A0A2P6V5P6"/>
<keyword evidence="1" id="KW-0175">Coiled coil</keyword>
<feature type="coiled-coil region" evidence="1">
    <location>
        <begin position="558"/>
        <end position="620"/>
    </location>
</feature>
<evidence type="ECO:0000313" key="3">
    <source>
        <dbReference type="EMBL" id="PSC69412.1"/>
    </source>
</evidence>
<dbReference type="AlphaFoldDB" id="A0A2P6V5P6"/>
<accession>A0A2P6V5P6</accession>
<name>A0A2P6V5P6_9CHLO</name>
<evidence type="ECO:0000256" key="1">
    <source>
        <dbReference type="SAM" id="Coils"/>
    </source>
</evidence>
<proteinExistence type="predicted"/>
<protein>
    <submittedName>
        <fullName evidence="3">95 kD basal apparatus</fullName>
    </submittedName>
</protein>
<comment type="caution">
    <text evidence="3">The sequence shown here is derived from an EMBL/GenBank/DDBJ whole genome shotgun (WGS) entry which is preliminary data.</text>
</comment>
<feature type="region of interest" description="Disordered" evidence="2">
    <location>
        <begin position="43"/>
        <end position="64"/>
    </location>
</feature>
<sequence length="735" mass="79679">MGALLLAGRSPMSPESSEEPLETTTVVLVHSPRACSLAATYAAAGARSPAGRKSARASRDGAAARAAAADPTNYLLSGGSRALENERVRNAAAAARAHMRGMKGANAVLAAELVRTLQDGERAGGVLRGELAALAGRFRAEQSRLEGLRERLAEEVRGRAELEAAHQERIKELHKRLQAEHLLRVNAELDASRAADRASTAAVQLKGAEQALEGARQEASEAREGRLAAESAHNKERLAQAGLLAEVEALKTSAAREKHTREVQQRKCAELEASLRSLSNRNAELQEELRSAQGEAEGASQGRVAAEASAQRARQDQRAAQEQLEVARKGRAEAAAEAAELQGRVAEMEASAALYIAKEANYDDLKAEHDDTCAKLDKYRGELEAARAEARTNAERANELSKQAAKVPALSMELEQAREDLQELQGLLGDTQAAFKLLMESVKEKEVAVDGLERQVETLRNNLEGMRRARDEAVDAAQEKAAEAGCLQQELRSAQEEAANWQRRSKQLQAEADGRELELARKDLQAKELGDALHLLNSKASDDAASAASDRRRLEGVVKSLEGRLGQVQMELARTRDELAGAEQGQVTARAELAAVQEDNARIRSQLNEEQMRASKLRGELASLSSGRMKEQQEKGGLLADTLTRLQAEEAAKLAAQQEAKAMRRRAEELEGNLSEVASAKSRSEEAYESSQAALESMRRKLEVYKRENKNLLSSYDSWLKGVVAQRQPVVGASP</sequence>
<dbReference type="Gene3D" id="1.10.287.1490">
    <property type="match status" value="1"/>
</dbReference>
<feature type="region of interest" description="Disordered" evidence="2">
    <location>
        <begin position="214"/>
        <end position="233"/>
    </location>
</feature>
<feature type="region of interest" description="Disordered" evidence="2">
    <location>
        <begin position="661"/>
        <end position="689"/>
    </location>
</feature>
<dbReference type="Proteomes" id="UP000239649">
    <property type="component" value="Unassembled WGS sequence"/>
</dbReference>
<dbReference type="OrthoDB" id="7851174at2759"/>
<evidence type="ECO:0000313" key="4">
    <source>
        <dbReference type="Proteomes" id="UP000239649"/>
    </source>
</evidence>
<feature type="compositionally biased region" description="Basic and acidic residues" evidence="2">
    <location>
        <begin position="215"/>
        <end position="233"/>
    </location>
</feature>
<keyword evidence="4" id="KW-1185">Reference proteome</keyword>
<feature type="region of interest" description="Disordered" evidence="2">
    <location>
        <begin position="285"/>
        <end position="321"/>
    </location>
</feature>